<protein>
    <submittedName>
        <fullName evidence="1">Uncharacterized protein</fullName>
    </submittedName>
</protein>
<sequence>MDPGFRYGRDWVNPDGKLAENGFAFRSAASVSDQRLVAGLLSANDGESGVSCKQSRSILQQLLGAVNLAQM</sequence>
<evidence type="ECO:0000313" key="1">
    <source>
        <dbReference type="EMBL" id="MEY9467831.1"/>
    </source>
</evidence>
<organism evidence="1 2">
    <name type="scientific">Bradyrhizobium yuanmingense</name>
    <dbReference type="NCBI Taxonomy" id="108015"/>
    <lineage>
        <taxon>Bacteria</taxon>
        <taxon>Pseudomonadati</taxon>
        <taxon>Pseudomonadota</taxon>
        <taxon>Alphaproteobacteria</taxon>
        <taxon>Hyphomicrobiales</taxon>
        <taxon>Nitrobacteraceae</taxon>
        <taxon>Bradyrhizobium</taxon>
    </lineage>
</organism>
<gene>
    <name evidence="1" type="ORF">ABH992_000230</name>
</gene>
<dbReference type="RefSeq" id="WP_157785262.1">
    <property type="nucleotide sequence ID" value="NZ_JBGBYH010000001.1"/>
</dbReference>
<accession>A0ABV4G853</accession>
<evidence type="ECO:0000313" key="2">
    <source>
        <dbReference type="Proteomes" id="UP001565474"/>
    </source>
</evidence>
<dbReference type="Proteomes" id="UP001565474">
    <property type="component" value="Unassembled WGS sequence"/>
</dbReference>
<name>A0ABV4G853_9BRAD</name>
<proteinExistence type="predicted"/>
<dbReference type="EMBL" id="JBGBZN010000001">
    <property type="protein sequence ID" value="MEY9467831.1"/>
    <property type="molecule type" value="Genomic_DNA"/>
</dbReference>
<keyword evidence="2" id="KW-1185">Reference proteome</keyword>
<reference evidence="1 2" key="1">
    <citation type="submission" date="2024-07" db="EMBL/GenBank/DDBJ databases">
        <title>Genomic Encyclopedia of Type Strains, Phase V (KMG-V): Genome sequencing to study the core and pangenomes of soil and plant-associated prokaryotes.</title>
        <authorList>
            <person name="Whitman W."/>
        </authorList>
    </citation>
    <scope>NUCLEOTIDE SEQUENCE [LARGE SCALE GENOMIC DNA]</scope>
    <source>
        <strain evidence="1 2">USDA 222</strain>
    </source>
</reference>
<comment type="caution">
    <text evidence="1">The sequence shown here is derived from an EMBL/GenBank/DDBJ whole genome shotgun (WGS) entry which is preliminary data.</text>
</comment>